<feature type="domain" description="RRM" evidence="3">
    <location>
        <begin position="69"/>
        <end position="147"/>
    </location>
</feature>
<dbReference type="GO" id="GO:0003723">
    <property type="term" value="F:RNA binding"/>
    <property type="evidence" value="ECO:0007669"/>
    <property type="project" value="UniProtKB-UniRule"/>
</dbReference>
<dbReference type="STRING" id="3218.A0A2K1JVI5"/>
<dbReference type="EnsemblPlants" id="Pp3c11_20990V3.3">
    <property type="protein sequence ID" value="Pp3c11_20990V3.3"/>
    <property type="gene ID" value="Pp3c11_20990"/>
</dbReference>
<dbReference type="EnsemblPlants" id="Pp3c11_20990V3.2">
    <property type="protein sequence ID" value="Pp3c11_20990V3.2"/>
    <property type="gene ID" value="Pp3c11_20990"/>
</dbReference>
<dbReference type="FunFam" id="3.30.70.330:FF:001474">
    <property type="match status" value="1"/>
</dbReference>
<dbReference type="InterPro" id="IPR000504">
    <property type="entry name" value="RRM_dom"/>
</dbReference>
<gene>
    <name evidence="5" type="primary">LOC112288883</name>
    <name evidence="4" type="ORF">PHYPA_015309</name>
</gene>
<dbReference type="InterPro" id="IPR035979">
    <property type="entry name" value="RBD_domain_sf"/>
</dbReference>
<dbReference type="Gramene" id="Pp3c11_20990V3.1">
    <property type="protein sequence ID" value="Pp3c11_20990V3.1"/>
    <property type="gene ID" value="Pp3c11_20990"/>
</dbReference>
<protein>
    <recommendedName>
        <fullName evidence="3">RRM domain-containing protein</fullName>
    </recommendedName>
</protein>
<dbReference type="Pfam" id="PF00076">
    <property type="entry name" value="RRM_1"/>
    <property type="match status" value="2"/>
</dbReference>
<dbReference type="Gene3D" id="3.30.70.330">
    <property type="match status" value="2"/>
</dbReference>
<dbReference type="InterPro" id="IPR053260">
    <property type="entry name" value="hnRNP"/>
</dbReference>
<reference evidence="4 6" key="2">
    <citation type="journal article" date="2018" name="Plant J.">
        <title>The Physcomitrella patens chromosome-scale assembly reveals moss genome structure and evolution.</title>
        <authorList>
            <person name="Lang D."/>
            <person name="Ullrich K.K."/>
            <person name="Murat F."/>
            <person name="Fuchs J."/>
            <person name="Jenkins J."/>
            <person name="Haas F.B."/>
            <person name="Piednoel M."/>
            <person name="Gundlach H."/>
            <person name="Van Bel M."/>
            <person name="Meyberg R."/>
            <person name="Vives C."/>
            <person name="Morata J."/>
            <person name="Symeonidi A."/>
            <person name="Hiss M."/>
            <person name="Muchero W."/>
            <person name="Kamisugi Y."/>
            <person name="Saleh O."/>
            <person name="Blanc G."/>
            <person name="Decker E.L."/>
            <person name="van Gessel N."/>
            <person name="Grimwood J."/>
            <person name="Hayes R.D."/>
            <person name="Graham S.W."/>
            <person name="Gunter L.E."/>
            <person name="McDaniel S.F."/>
            <person name="Hoernstein S.N.W."/>
            <person name="Larsson A."/>
            <person name="Li F.W."/>
            <person name="Perroud P.F."/>
            <person name="Phillips J."/>
            <person name="Ranjan P."/>
            <person name="Rokshar D.S."/>
            <person name="Rothfels C.J."/>
            <person name="Schneider L."/>
            <person name="Shu S."/>
            <person name="Stevenson D.W."/>
            <person name="Thummler F."/>
            <person name="Tillich M."/>
            <person name="Villarreal Aguilar J.C."/>
            <person name="Widiez T."/>
            <person name="Wong G.K."/>
            <person name="Wymore A."/>
            <person name="Zhang Y."/>
            <person name="Zimmer A.D."/>
            <person name="Quatrano R.S."/>
            <person name="Mayer K.F.X."/>
            <person name="Goodstein D."/>
            <person name="Casacuberta J.M."/>
            <person name="Vandepoele K."/>
            <person name="Reski R."/>
            <person name="Cuming A.C."/>
            <person name="Tuskan G.A."/>
            <person name="Maumus F."/>
            <person name="Salse J."/>
            <person name="Schmutz J."/>
            <person name="Rensing S.A."/>
        </authorList>
    </citation>
    <scope>NUCLEOTIDE SEQUENCE [LARGE SCALE GENOMIC DNA]</scope>
    <source>
        <strain evidence="5 6">cv. Gransden 2004</strain>
    </source>
</reference>
<dbReference type="RefSeq" id="XP_024389346.1">
    <property type="nucleotide sequence ID" value="XM_024533578.2"/>
</dbReference>
<feature type="domain" description="RRM" evidence="3">
    <location>
        <begin position="256"/>
        <end position="336"/>
    </location>
</feature>
<evidence type="ECO:0000259" key="3">
    <source>
        <dbReference type="PROSITE" id="PS50102"/>
    </source>
</evidence>
<dbReference type="Gramene" id="Pp3c11_20990V3.2">
    <property type="protein sequence ID" value="Pp3c11_20990V3.2"/>
    <property type="gene ID" value="Pp3c11_20990"/>
</dbReference>
<dbReference type="EMBL" id="ABEU02000011">
    <property type="protein sequence ID" value="PNR45538.1"/>
    <property type="molecule type" value="Genomic_DNA"/>
</dbReference>
<reference evidence="4 6" key="1">
    <citation type="journal article" date="2008" name="Science">
        <title>The Physcomitrella genome reveals evolutionary insights into the conquest of land by plants.</title>
        <authorList>
            <person name="Rensing S."/>
            <person name="Lang D."/>
            <person name="Zimmer A."/>
            <person name="Terry A."/>
            <person name="Salamov A."/>
            <person name="Shapiro H."/>
            <person name="Nishiyama T."/>
            <person name="Perroud P.-F."/>
            <person name="Lindquist E."/>
            <person name="Kamisugi Y."/>
            <person name="Tanahashi T."/>
            <person name="Sakakibara K."/>
            <person name="Fujita T."/>
            <person name="Oishi K."/>
            <person name="Shin-I T."/>
            <person name="Kuroki Y."/>
            <person name="Toyoda A."/>
            <person name="Suzuki Y."/>
            <person name="Hashimoto A."/>
            <person name="Yamaguchi K."/>
            <person name="Sugano A."/>
            <person name="Kohara Y."/>
            <person name="Fujiyama A."/>
            <person name="Anterola A."/>
            <person name="Aoki S."/>
            <person name="Ashton N."/>
            <person name="Barbazuk W.B."/>
            <person name="Barker E."/>
            <person name="Bennetzen J."/>
            <person name="Bezanilla M."/>
            <person name="Blankenship R."/>
            <person name="Cho S.H."/>
            <person name="Dutcher S."/>
            <person name="Estelle M."/>
            <person name="Fawcett J.A."/>
            <person name="Gundlach H."/>
            <person name="Hanada K."/>
            <person name="Heyl A."/>
            <person name="Hicks K.A."/>
            <person name="Hugh J."/>
            <person name="Lohr M."/>
            <person name="Mayer K."/>
            <person name="Melkozernov A."/>
            <person name="Murata T."/>
            <person name="Nelson D."/>
            <person name="Pils B."/>
            <person name="Prigge M."/>
            <person name="Reiss B."/>
            <person name="Renner T."/>
            <person name="Rombauts S."/>
            <person name="Rushton P."/>
            <person name="Sanderfoot A."/>
            <person name="Schween G."/>
            <person name="Shiu S.-H."/>
            <person name="Stueber K."/>
            <person name="Theodoulou F.L."/>
            <person name="Tu H."/>
            <person name="Van de Peer Y."/>
            <person name="Verrier P.J."/>
            <person name="Waters E."/>
            <person name="Wood A."/>
            <person name="Yang L."/>
            <person name="Cove D."/>
            <person name="Cuming A."/>
            <person name="Hasebe M."/>
            <person name="Lucas S."/>
            <person name="Mishler D.B."/>
            <person name="Reski R."/>
            <person name="Grigoriev I."/>
            <person name="Quatrano R.S."/>
            <person name="Boore J.L."/>
        </authorList>
    </citation>
    <scope>NUCLEOTIDE SEQUENCE [LARGE SCALE GENOMIC DNA]</scope>
    <source>
        <strain evidence="5 6">cv. Gransden 2004</strain>
    </source>
</reference>
<dbReference type="PROSITE" id="PS50102">
    <property type="entry name" value="RRM"/>
    <property type="match status" value="2"/>
</dbReference>
<dbReference type="PANTHER" id="PTHR48035:SF2">
    <property type="entry name" value="RNA-BINDING REGION RNP-1 DOMAIN-CONTAINING PROTEIN"/>
    <property type="match status" value="1"/>
</dbReference>
<reference evidence="5" key="3">
    <citation type="submission" date="2020-12" db="UniProtKB">
        <authorList>
            <consortium name="EnsemblPlants"/>
        </authorList>
    </citation>
    <scope>IDENTIFICATION</scope>
</reference>
<evidence type="ECO:0000313" key="6">
    <source>
        <dbReference type="Proteomes" id="UP000006727"/>
    </source>
</evidence>
<dbReference type="AlphaFoldDB" id="A0A2K1JVI5"/>
<accession>A0A2K1JVI5</accession>
<evidence type="ECO:0000256" key="1">
    <source>
        <dbReference type="PROSITE-ProRule" id="PRU00176"/>
    </source>
</evidence>
<evidence type="ECO:0000313" key="4">
    <source>
        <dbReference type="EMBL" id="PNR45538.1"/>
    </source>
</evidence>
<dbReference type="GeneID" id="112288883"/>
<name>A0A2K1JVI5_PHYPA</name>
<evidence type="ECO:0000256" key="2">
    <source>
        <dbReference type="SAM" id="MobiDB-lite"/>
    </source>
</evidence>
<dbReference type="EnsemblPlants" id="Pp3c11_20990V3.1">
    <property type="protein sequence ID" value="Pp3c11_20990V3.1"/>
    <property type="gene ID" value="Pp3c11_20990"/>
</dbReference>
<keyword evidence="6" id="KW-1185">Reference proteome</keyword>
<proteinExistence type="predicted"/>
<dbReference type="PANTHER" id="PTHR48035">
    <property type="entry name" value="HETEROGENEOUS NUCLEAR RIBONUCLEOPROTEIN 1"/>
    <property type="match status" value="1"/>
</dbReference>
<dbReference type="SUPFAM" id="SSF54928">
    <property type="entry name" value="RNA-binding domain, RBD"/>
    <property type="match status" value="2"/>
</dbReference>
<sequence length="384" mass="42051">MEWNGGGAEARIAREREIGWCAMEGDGVQLHVFGGGNAGATASTVAAAALYSGDAPPQAAAPTMVRERHRVFVKSGVTSEITAEVLHRHFSNFGNVIDVYIPRVLPPQLPKGFAYVSFDCEEAVQRALELESHEIEGKHVPVGRAEPRPSERGLWHRDQDIHRQQQQQHRGYDQPYVPWGAGLGPNPLGPPMLCPPPPSVPSGPPGPSGAAADVQVDPPYIPEAPHYHAEVEPYGWMAGPLPRACPGNGFLKKNACRIFVGGVPDVLSEEDLKVHFEKYGKVEDVYFPKEKETRKRRGFCYVRFDNPKAADAAAARSSRTIRGNEIGEIKIAQPRPGEGPPPEYYLDRDGGYGPGGSYCPQRMGPPHNTRSFEGRPNVARFRPY</sequence>
<evidence type="ECO:0000313" key="5">
    <source>
        <dbReference type="EnsemblPlants" id="Pp3c11_20990V3.1"/>
    </source>
</evidence>
<feature type="region of interest" description="Disordered" evidence="2">
    <location>
        <begin position="330"/>
        <end position="384"/>
    </location>
</feature>
<dbReference type="Proteomes" id="UP000006727">
    <property type="component" value="Chromosome 11"/>
</dbReference>
<dbReference type="SMART" id="SM00360">
    <property type="entry name" value="RRM"/>
    <property type="match status" value="2"/>
</dbReference>
<keyword evidence="1" id="KW-0694">RNA-binding</keyword>
<organism evidence="4">
    <name type="scientific">Physcomitrium patens</name>
    <name type="common">Spreading-leaved earth moss</name>
    <name type="synonym">Physcomitrella patens</name>
    <dbReference type="NCBI Taxonomy" id="3218"/>
    <lineage>
        <taxon>Eukaryota</taxon>
        <taxon>Viridiplantae</taxon>
        <taxon>Streptophyta</taxon>
        <taxon>Embryophyta</taxon>
        <taxon>Bryophyta</taxon>
        <taxon>Bryophytina</taxon>
        <taxon>Bryopsida</taxon>
        <taxon>Funariidae</taxon>
        <taxon>Funariales</taxon>
        <taxon>Funariaceae</taxon>
        <taxon>Physcomitrium</taxon>
    </lineage>
</organism>
<dbReference type="PaxDb" id="3218-PP1S31_337V6.1"/>
<dbReference type="OrthoDB" id="439808at2759"/>
<dbReference type="Gramene" id="Pp3c11_20990V3.3">
    <property type="protein sequence ID" value="Pp3c11_20990V3.3"/>
    <property type="gene ID" value="Pp3c11_20990"/>
</dbReference>
<dbReference type="InterPro" id="IPR012677">
    <property type="entry name" value="Nucleotide-bd_a/b_plait_sf"/>
</dbReference>